<dbReference type="Gene3D" id="3.40.50.300">
    <property type="entry name" value="P-loop containing nucleotide triphosphate hydrolases"/>
    <property type="match status" value="1"/>
</dbReference>
<feature type="binding site" evidence="6 7">
    <location>
        <position position="18"/>
    </location>
    <ligand>
        <name>Zn(2+)</name>
        <dbReference type="ChEBI" id="CHEBI:29105"/>
    </ligand>
</feature>
<dbReference type="PANTHER" id="PTHR48102">
    <property type="entry name" value="ATP-DEPENDENT CLP PROTEASE ATP-BINDING SUBUNIT CLPX-LIKE, MITOCHONDRIAL-RELATED"/>
    <property type="match status" value="1"/>
</dbReference>
<dbReference type="InterPro" id="IPR010603">
    <property type="entry name" value="Znf_CppX_C4"/>
</dbReference>
<organism evidence="9 10">
    <name type="scientific">Sphaerotilus mobilis</name>
    <dbReference type="NCBI Taxonomy" id="47994"/>
    <lineage>
        <taxon>Bacteria</taxon>
        <taxon>Pseudomonadati</taxon>
        <taxon>Pseudomonadota</taxon>
        <taxon>Betaproteobacteria</taxon>
        <taxon>Burkholderiales</taxon>
        <taxon>Sphaerotilaceae</taxon>
        <taxon>Sphaerotilus</taxon>
    </lineage>
</organism>
<feature type="binding site" evidence="6 7">
    <location>
        <position position="40"/>
    </location>
    <ligand>
        <name>Zn(2+)</name>
        <dbReference type="ChEBI" id="CHEBI:29105"/>
    </ligand>
</feature>
<dbReference type="Proteomes" id="UP000293433">
    <property type="component" value="Unassembled WGS sequence"/>
</dbReference>
<dbReference type="CDD" id="cd19497">
    <property type="entry name" value="RecA-like_ClpX"/>
    <property type="match status" value="1"/>
</dbReference>
<evidence type="ECO:0000313" key="9">
    <source>
        <dbReference type="EMBL" id="RZS57033.1"/>
    </source>
</evidence>
<evidence type="ECO:0000313" key="10">
    <source>
        <dbReference type="Proteomes" id="UP000293433"/>
    </source>
</evidence>
<dbReference type="InterPro" id="IPR050052">
    <property type="entry name" value="ATP-dep_Clp_protease_ClpX"/>
</dbReference>
<keyword evidence="2 6" id="KW-0547">Nucleotide-binding</keyword>
<dbReference type="EMBL" id="SGWV01000008">
    <property type="protein sequence ID" value="RZS57033.1"/>
    <property type="molecule type" value="Genomic_DNA"/>
</dbReference>
<keyword evidence="10" id="KW-1185">Reference proteome</keyword>
<dbReference type="InterPro" id="IPR004487">
    <property type="entry name" value="Clp_protease_ATP-bd_su_ClpX"/>
</dbReference>
<dbReference type="GO" id="GO:0008270">
    <property type="term" value="F:zinc ion binding"/>
    <property type="evidence" value="ECO:0007669"/>
    <property type="project" value="UniProtKB-UniRule"/>
</dbReference>
<dbReference type="FunFam" id="3.40.50.300:FF:000005">
    <property type="entry name" value="ATP-dependent Clp protease ATP-binding subunit ClpX"/>
    <property type="match status" value="1"/>
</dbReference>
<dbReference type="InterPro" id="IPR038366">
    <property type="entry name" value="Znf_CppX_C4_sf"/>
</dbReference>
<dbReference type="OrthoDB" id="9804062at2"/>
<comment type="similarity">
    <text evidence="6 7">Belongs to the ClpX chaperone family.</text>
</comment>
<feature type="binding site" evidence="6 7">
    <location>
        <position position="37"/>
    </location>
    <ligand>
        <name>Zn(2+)</name>
        <dbReference type="ChEBI" id="CHEBI:29105"/>
    </ligand>
</feature>
<dbReference type="RefSeq" id="WP_130481447.1">
    <property type="nucleotide sequence ID" value="NZ_SGWV01000008.1"/>
</dbReference>
<dbReference type="GO" id="GO:0051082">
    <property type="term" value="F:unfolded protein binding"/>
    <property type="evidence" value="ECO:0007669"/>
    <property type="project" value="UniProtKB-UniRule"/>
</dbReference>
<dbReference type="SUPFAM" id="SSF57716">
    <property type="entry name" value="Glucocorticoid receptor-like (DNA-binding domain)"/>
    <property type="match status" value="1"/>
</dbReference>
<dbReference type="AlphaFoldDB" id="A0A4Q7LRN0"/>
<dbReference type="PANTHER" id="PTHR48102:SF7">
    <property type="entry name" value="ATP-DEPENDENT CLP PROTEASE ATP-BINDING SUBUNIT CLPX-LIKE, MITOCHONDRIAL"/>
    <property type="match status" value="1"/>
</dbReference>
<keyword evidence="3 6" id="KW-0862">Zinc</keyword>
<dbReference type="FunFam" id="1.10.8.60:FF:000002">
    <property type="entry name" value="ATP-dependent Clp protease ATP-binding subunit ClpX"/>
    <property type="match status" value="1"/>
</dbReference>
<dbReference type="SMART" id="SM00382">
    <property type="entry name" value="AAA"/>
    <property type="match status" value="1"/>
</dbReference>
<dbReference type="Pfam" id="PF07724">
    <property type="entry name" value="AAA_2"/>
    <property type="match status" value="1"/>
</dbReference>
<feature type="domain" description="ClpX-type ZB" evidence="8">
    <location>
        <begin position="3"/>
        <end position="56"/>
    </location>
</feature>
<dbReference type="GO" id="GO:0009376">
    <property type="term" value="C:HslUV protease complex"/>
    <property type="evidence" value="ECO:0007669"/>
    <property type="project" value="TreeGrafter"/>
</dbReference>
<reference evidence="9 10" key="1">
    <citation type="submission" date="2019-02" db="EMBL/GenBank/DDBJ databases">
        <title>Genomic Encyclopedia of Type Strains, Phase IV (KMG-IV): sequencing the most valuable type-strain genomes for metagenomic binning, comparative biology and taxonomic classification.</title>
        <authorList>
            <person name="Goeker M."/>
        </authorList>
    </citation>
    <scope>NUCLEOTIDE SEQUENCE [LARGE SCALE GENOMIC DNA]</scope>
    <source>
        <strain evidence="9 10">DSM 10617</strain>
    </source>
</reference>
<dbReference type="InterPro" id="IPR003593">
    <property type="entry name" value="AAA+_ATPase"/>
</dbReference>
<evidence type="ECO:0000256" key="4">
    <source>
        <dbReference type="ARBA" id="ARBA00022840"/>
    </source>
</evidence>
<name>A0A4Q7LRN0_9BURK</name>
<dbReference type="GO" id="GO:0008233">
    <property type="term" value="F:peptidase activity"/>
    <property type="evidence" value="ECO:0007669"/>
    <property type="project" value="UniProtKB-KW"/>
</dbReference>
<dbReference type="Pfam" id="PF10431">
    <property type="entry name" value="ClpB_D2-small"/>
    <property type="match status" value="1"/>
</dbReference>
<evidence type="ECO:0000256" key="5">
    <source>
        <dbReference type="ARBA" id="ARBA00023186"/>
    </source>
</evidence>
<dbReference type="SMART" id="SM01086">
    <property type="entry name" value="ClpB_D2-small"/>
    <property type="match status" value="1"/>
</dbReference>
<keyword evidence="9" id="KW-0378">Hydrolase</keyword>
<dbReference type="InterPro" id="IPR046425">
    <property type="entry name" value="ClpX_bact"/>
</dbReference>
<keyword evidence="4 6" id="KW-0067">ATP-binding</keyword>
<dbReference type="InterPro" id="IPR027417">
    <property type="entry name" value="P-loop_NTPase"/>
</dbReference>
<dbReference type="NCBIfam" id="TIGR00382">
    <property type="entry name" value="clpX"/>
    <property type="match status" value="1"/>
</dbReference>
<sequence length="422" mass="45918">MPDKKGPSGDKILYCSFCGKSQHEVKKLIAGPSVFICDECIELCNEIIRDEVPPTEAGAKAARGELPAPSEIKDLLDQYVIGQASAKRSLSVAVYNHYKRLKHMGEKPKDDVELAKSNILLIGPTGSGKTLLAQTLARMLNVPFVIADATTLTEAGYVGEDVENIIQKLLQNCNYEVERAQRGIVYIDEIDKISRKADNPSITRDVSGEGVQQALLKLVEGTMASVPPQGGRKHPNQDFLQIDTTNILFICGGAFDGLEKVIANRSEKSGIGFGASVKSKSERSVSEIFREIEPEDLVKFGIIPELVGRLPVIATLGELTEDALVQILTEPKNALLKQYQRLFLMDGVELEIRPSALAAIAAKALKRKTGARGLRSILEQALLDTMFELPALDGVAKVVVDEGTILDNAKPLLVYREQKASA</sequence>
<gene>
    <name evidence="6" type="primary">clpX</name>
    <name evidence="9" type="ORF">EV685_1595</name>
</gene>
<keyword evidence="5 6" id="KW-0143">Chaperone</keyword>
<dbReference type="GO" id="GO:0005524">
    <property type="term" value="F:ATP binding"/>
    <property type="evidence" value="ECO:0007669"/>
    <property type="project" value="UniProtKB-UniRule"/>
</dbReference>
<dbReference type="SUPFAM" id="SSF52540">
    <property type="entry name" value="P-loop containing nucleoside triphosphate hydrolases"/>
    <property type="match status" value="1"/>
</dbReference>
<dbReference type="InterPro" id="IPR019489">
    <property type="entry name" value="Clp_ATPase_C"/>
</dbReference>
<dbReference type="PROSITE" id="PS51902">
    <property type="entry name" value="CLPX_ZB"/>
    <property type="match status" value="1"/>
</dbReference>
<dbReference type="HAMAP" id="MF_00175">
    <property type="entry name" value="ClpX"/>
    <property type="match status" value="1"/>
</dbReference>
<feature type="binding site" evidence="6">
    <location>
        <begin position="124"/>
        <end position="131"/>
    </location>
    <ligand>
        <name>ATP</name>
        <dbReference type="ChEBI" id="CHEBI:30616"/>
    </ligand>
</feature>
<dbReference type="GO" id="GO:0051603">
    <property type="term" value="P:proteolysis involved in protein catabolic process"/>
    <property type="evidence" value="ECO:0007669"/>
    <property type="project" value="TreeGrafter"/>
</dbReference>
<evidence type="ECO:0000256" key="1">
    <source>
        <dbReference type="ARBA" id="ARBA00022723"/>
    </source>
</evidence>
<evidence type="ECO:0000256" key="3">
    <source>
        <dbReference type="ARBA" id="ARBA00022833"/>
    </source>
</evidence>
<evidence type="ECO:0000256" key="6">
    <source>
        <dbReference type="HAMAP-Rule" id="MF_00175"/>
    </source>
</evidence>
<evidence type="ECO:0000256" key="7">
    <source>
        <dbReference type="PROSITE-ProRule" id="PRU01250"/>
    </source>
</evidence>
<feature type="binding site" evidence="6 7">
    <location>
        <position position="15"/>
    </location>
    <ligand>
        <name>Zn(2+)</name>
        <dbReference type="ChEBI" id="CHEBI:29105"/>
    </ligand>
</feature>
<dbReference type="GO" id="GO:0051301">
    <property type="term" value="P:cell division"/>
    <property type="evidence" value="ECO:0007669"/>
    <property type="project" value="TreeGrafter"/>
</dbReference>
<dbReference type="Gene3D" id="1.10.8.60">
    <property type="match status" value="1"/>
</dbReference>
<dbReference type="InterPro" id="IPR003959">
    <property type="entry name" value="ATPase_AAA_core"/>
</dbReference>
<dbReference type="Gene3D" id="6.20.220.10">
    <property type="entry name" value="ClpX chaperone, C4-type zinc finger domain"/>
    <property type="match status" value="1"/>
</dbReference>
<evidence type="ECO:0000256" key="2">
    <source>
        <dbReference type="ARBA" id="ARBA00022741"/>
    </source>
</evidence>
<evidence type="ECO:0000259" key="8">
    <source>
        <dbReference type="PROSITE" id="PS51902"/>
    </source>
</evidence>
<keyword evidence="1 6" id="KW-0479">Metal-binding</keyword>
<dbReference type="NCBIfam" id="NF003745">
    <property type="entry name" value="PRK05342.1"/>
    <property type="match status" value="1"/>
</dbReference>
<dbReference type="GO" id="GO:0046983">
    <property type="term" value="F:protein dimerization activity"/>
    <property type="evidence" value="ECO:0007669"/>
    <property type="project" value="UniProtKB-UniRule"/>
</dbReference>
<keyword evidence="9" id="KW-0645">Protease</keyword>
<proteinExistence type="inferred from homology"/>
<dbReference type="GO" id="GO:0140662">
    <property type="term" value="F:ATP-dependent protein folding chaperone"/>
    <property type="evidence" value="ECO:0007669"/>
    <property type="project" value="InterPro"/>
</dbReference>
<dbReference type="Pfam" id="PF06689">
    <property type="entry name" value="zf-C4_ClpX"/>
    <property type="match status" value="1"/>
</dbReference>
<protein>
    <recommendedName>
        <fullName evidence="6">ATP-dependent Clp protease ATP-binding subunit ClpX</fullName>
    </recommendedName>
</protein>
<dbReference type="GO" id="GO:0016887">
    <property type="term" value="F:ATP hydrolysis activity"/>
    <property type="evidence" value="ECO:0007669"/>
    <property type="project" value="InterPro"/>
</dbReference>
<comment type="caution">
    <text evidence="9">The sequence shown here is derived from an EMBL/GenBank/DDBJ whole genome shotgun (WGS) entry which is preliminary data.</text>
</comment>
<dbReference type="InterPro" id="IPR059188">
    <property type="entry name" value="Znf_CLPX-like"/>
</dbReference>
<comment type="subunit">
    <text evidence="6">Component of the ClpX-ClpP complex. Forms a hexameric ring that, in the presence of ATP, binds to fourteen ClpP subunits assembled into a disk-like structure with a central cavity, resembling the structure of eukaryotic proteasomes.</text>
</comment>
<dbReference type="SMART" id="SM00994">
    <property type="entry name" value="zf-C4_ClpX"/>
    <property type="match status" value="1"/>
</dbReference>
<accession>A0A4Q7LRN0</accession>
<comment type="function">
    <text evidence="6">ATP-dependent specificity component of the Clp protease. It directs the protease to specific substrates. Can perform chaperone functions in the absence of ClpP.</text>
</comment>